<dbReference type="EMBL" id="FQYO01000002">
    <property type="protein sequence ID" value="SHI65620.1"/>
    <property type="molecule type" value="Genomic_DNA"/>
</dbReference>
<gene>
    <name evidence="1" type="ORF">SAMN05444417_1415</name>
</gene>
<evidence type="ECO:0000313" key="1">
    <source>
        <dbReference type="EMBL" id="SHI65620.1"/>
    </source>
</evidence>
<proteinExistence type="predicted"/>
<dbReference type="InterPro" id="IPR025528">
    <property type="entry name" value="BrnA_antitoxin"/>
</dbReference>
<organism evidence="1 2">
    <name type="scientific">Wenxinia saemankumensis</name>
    <dbReference type="NCBI Taxonomy" id="1447782"/>
    <lineage>
        <taxon>Bacteria</taxon>
        <taxon>Pseudomonadati</taxon>
        <taxon>Pseudomonadota</taxon>
        <taxon>Alphaproteobacteria</taxon>
        <taxon>Rhodobacterales</taxon>
        <taxon>Roseobacteraceae</taxon>
        <taxon>Wenxinia</taxon>
    </lineage>
</organism>
<dbReference type="Pfam" id="PF14384">
    <property type="entry name" value="BrnA_antitoxin"/>
    <property type="match status" value="1"/>
</dbReference>
<dbReference type="AlphaFoldDB" id="A0A1M6CXE4"/>
<protein>
    <submittedName>
        <fullName evidence="1">BrnA antitoxin of type II toxin-antitoxin system</fullName>
    </submittedName>
</protein>
<dbReference type="Proteomes" id="UP000184292">
    <property type="component" value="Unassembled WGS sequence"/>
</dbReference>
<evidence type="ECO:0000313" key="2">
    <source>
        <dbReference type="Proteomes" id="UP000184292"/>
    </source>
</evidence>
<keyword evidence="2" id="KW-1185">Reference proteome</keyword>
<dbReference type="STRING" id="1447782.SAMN05444417_1415"/>
<name>A0A1M6CXE4_9RHOB</name>
<accession>A0A1M6CXE4</accession>
<sequence>MTENRTASARVSADGLDRDDEIIPDLADEPWASRFDAAPLRRGRPRAASPKVQTTLRLDPEVVDSFKADGPGWQTRMNDALRKAAGL</sequence>
<dbReference type="RefSeq" id="WP_073327346.1">
    <property type="nucleotide sequence ID" value="NZ_FQYO01000002.1"/>
</dbReference>
<dbReference type="OrthoDB" id="361944at2"/>
<reference evidence="1 2" key="1">
    <citation type="submission" date="2016-11" db="EMBL/GenBank/DDBJ databases">
        <authorList>
            <person name="Jaros S."/>
            <person name="Januszkiewicz K."/>
            <person name="Wedrychowicz H."/>
        </authorList>
    </citation>
    <scope>NUCLEOTIDE SEQUENCE [LARGE SCALE GENOMIC DNA]</scope>
    <source>
        <strain evidence="1 2">DSM 100565</strain>
    </source>
</reference>